<evidence type="ECO:0000256" key="5">
    <source>
        <dbReference type="ARBA" id="ARBA00022741"/>
    </source>
</evidence>
<evidence type="ECO:0000256" key="11">
    <source>
        <dbReference type="ARBA" id="ARBA00023125"/>
    </source>
</evidence>
<evidence type="ECO:0000256" key="9">
    <source>
        <dbReference type="ARBA" id="ARBA00022840"/>
    </source>
</evidence>
<dbReference type="OrthoDB" id="30826at2759"/>
<evidence type="ECO:0000313" key="18">
    <source>
        <dbReference type="Proteomes" id="UP000002258"/>
    </source>
</evidence>
<evidence type="ECO:0000256" key="3">
    <source>
        <dbReference type="ARBA" id="ARBA00012551"/>
    </source>
</evidence>
<keyword evidence="13" id="KW-0234">DNA repair</keyword>
<dbReference type="OMA" id="DIRGFMD"/>
<evidence type="ECO:0000256" key="15">
    <source>
        <dbReference type="SAM" id="MobiDB-lite"/>
    </source>
</evidence>
<dbReference type="GO" id="GO:0005524">
    <property type="term" value="F:ATP binding"/>
    <property type="evidence" value="ECO:0007669"/>
    <property type="project" value="UniProtKB-KW"/>
</dbReference>
<dbReference type="Gene3D" id="2.40.290.10">
    <property type="match status" value="1"/>
</dbReference>
<gene>
    <name evidence="17" type="ORF">PICST_67185</name>
</gene>
<sequence>MTFFVIDTTSEMVNRSNPVSKRSSLERGLGYFHDHTATLLLKNRKIDRVGIICASDAGNHVYSADEAFTYTDLRHFSTIIEESCKVTSGPPGKPSLVEAVTLGLNQFKPKIHLKYLRNLVIISNAAGSQDLDEVDLSEYTSLIKAYNINVIFVGIDFSANFEKTPEKEKNEQFWRKIVEKEWGGVVLDADEANESLVYSSTLKKVAPRVSYSGSITFGLSSDSLTNVSILQDDPLSLKLDVQTFPATKIEKIVGHTYTISENHAANTVKRTANYYYKKYDNNEGRDEMAGEQDDDDNNGNYVKVDVHPGEFVPGFKYSNRDIIAVNSDLAEIAQLRSNPGLSIIGFIQKTNLPYAYFTDESSYVIPTKGGKVSNPILFNSFAKALLELKAVALARFVLADGKEINLCVLIPQLVSVNGRLSYSFISVRLALKEDQKIGRFPYLTKKAESQIDKDEIEAEDEDDDDEDEDDKKREEQGDIRQRKFPSDETNSLMDSFILSRDLDGGSNKPTINVLHNQKLDLVDSQCVYMGDRLDDMSVDEKLIPRSTALAKYNRNLKKIIITSLEHDSLSLFLSEEKFVEKYLVEKNPNAEKISNLYHYDNILRGNTVGTKGWLKGFNVHSSDISKTLIDALDVKYLEKDEKKHKRRKYEGTAFERFFRNEGDSANSDMKADFDEFFDVKDLLGG</sequence>
<dbReference type="SMART" id="SM00559">
    <property type="entry name" value="Ku78"/>
    <property type="match status" value="1"/>
</dbReference>
<protein>
    <recommendedName>
        <fullName evidence="3">DNA helicase</fullName>
        <ecNumber evidence="3">3.6.4.12</ecNumber>
    </recommendedName>
</protein>
<keyword evidence="9" id="KW-0067">ATP-binding</keyword>
<dbReference type="HOGENOM" id="CLU_023247_0_0_1"/>
<dbReference type="GO" id="GO:0006310">
    <property type="term" value="P:DNA recombination"/>
    <property type="evidence" value="ECO:0007669"/>
    <property type="project" value="UniProtKB-KW"/>
</dbReference>
<keyword evidence="18" id="KW-1185">Reference proteome</keyword>
<feature type="compositionally biased region" description="Basic and acidic residues" evidence="15">
    <location>
        <begin position="470"/>
        <end position="486"/>
    </location>
</feature>
<dbReference type="PANTHER" id="PTHR12604">
    <property type="entry name" value="KU AUTOANTIGEN DNA HELICASE"/>
    <property type="match status" value="1"/>
</dbReference>
<dbReference type="GO" id="GO:0000781">
    <property type="term" value="C:chromosome, telomeric region"/>
    <property type="evidence" value="ECO:0007669"/>
    <property type="project" value="UniProtKB-SubCell"/>
</dbReference>
<evidence type="ECO:0000256" key="2">
    <source>
        <dbReference type="ARBA" id="ARBA00004574"/>
    </source>
</evidence>
<dbReference type="FunCoup" id="A3LQS3">
    <property type="interactions" value="160"/>
</dbReference>
<keyword evidence="11" id="KW-0238">DNA-binding</keyword>
<dbReference type="EMBL" id="CP000497">
    <property type="protein sequence ID" value="ABN65253.2"/>
    <property type="molecule type" value="Genomic_DNA"/>
</dbReference>
<dbReference type="InterPro" id="IPR016194">
    <property type="entry name" value="SPOC-like_C_dom_sf"/>
</dbReference>
<dbReference type="Proteomes" id="UP000002258">
    <property type="component" value="Chromosome 3"/>
</dbReference>
<keyword evidence="5" id="KW-0547">Nucleotide-binding</keyword>
<keyword evidence="7" id="KW-0378">Hydrolase</keyword>
<comment type="subcellular location">
    <subcellularLocation>
        <location evidence="2">Chromosome</location>
        <location evidence="2">Telomere</location>
    </subcellularLocation>
    <subcellularLocation>
        <location evidence="1">Nucleus</location>
    </subcellularLocation>
</comment>
<feature type="domain" description="Ku" evidence="16">
    <location>
        <begin position="303"/>
        <end position="446"/>
    </location>
</feature>
<dbReference type="GO" id="GO:0043564">
    <property type="term" value="C:Ku70:Ku80 complex"/>
    <property type="evidence" value="ECO:0007669"/>
    <property type="project" value="TreeGrafter"/>
</dbReference>
<dbReference type="KEGG" id="pic:PICST_67185"/>
<dbReference type="InterPro" id="IPR036465">
    <property type="entry name" value="vWFA_dom_sf"/>
</dbReference>
<dbReference type="GeneID" id="4838200"/>
<name>A3LQS3_PICST</name>
<dbReference type="RefSeq" id="XP_001383282.2">
    <property type="nucleotide sequence ID" value="XM_001383245.1"/>
</dbReference>
<dbReference type="STRING" id="322104.A3LQS3"/>
<dbReference type="GO" id="GO:0003690">
    <property type="term" value="F:double-stranded DNA binding"/>
    <property type="evidence" value="ECO:0007669"/>
    <property type="project" value="TreeGrafter"/>
</dbReference>
<keyword evidence="4" id="KW-0158">Chromosome</keyword>
<dbReference type="Pfam" id="PF02735">
    <property type="entry name" value="Ku"/>
    <property type="match status" value="1"/>
</dbReference>
<feature type="region of interest" description="Disordered" evidence="15">
    <location>
        <begin position="451"/>
        <end position="486"/>
    </location>
</feature>
<dbReference type="SUPFAM" id="SSF100939">
    <property type="entry name" value="SPOC domain-like"/>
    <property type="match status" value="1"/>
</dbReference>
<dbReference type="GO" id="GO:0042162">
    <property type="term" value="F:telomeric DNA binding"/>
    <property type="evidence" value="ECO:0007669"/>
    <property type="project" value="TreeGrafter"/>
</dbReference>
<feature type="compositionally biased region" description="Acidic residues" evidence="15">
    <location>
        <begin position="454"/>
        <end position="469"/>
    </location>
</feature>
<keyword evidence="8" id="KW-0347">Helicase</keyword>
<dbReference type="SUPFAM" id="SSF53300">
    <property type="entry name" value="vWA-like"/>
    <property type="match status" value="1"/>
</dbReference>
<dbReference type="PANTHER" id="PTHR12604:SF4">
    <property type="entry name" value="X-RAY REPAIR CROSS-COMPLEMENTING PROTEIN 5"/>
    <property type="match status" value="1"/>
</dbReference>
<dbReference type="GO" id="GO:0006303">
    <property type="term" value="P:double-strand break repair via nonhomologous end joining"/>
    <property type="evidence" value="ECO:0007669"/>
    <property type="project" value="InterPro"/>
</dbReference>
<evidence type="ECO:0000259" key="16">
    <source>
        <dbReference type="SMART" id="SM00559"/>
    </source>
</evidence>
<evidence type="ECO:0000256" key="12">
    <source>
        <dbReference type="ARBA" id="ARBA00023172"/>
    </source>
</evidence>
<dbReference type="GO" id="GO:0000723">
    <property type="term" value="P:telomere maintenance"/>
    <property type="evidence" value="ECO:0007669"/>
    <property type="project" value="TreeGrafter"/>
</dbReference>
<dbReference type="GO" id="GO:0003678">
    <property type="term" value="F:DNA helicase activity"/>
    <property type="evidence" value="ECO:0007669"/>
    <property type="project" value="UniProtKB-EC"/>
</dbReference>
<evidence type="ECO:0000256" key="6">
    <source>
        <dbReference type="ARBA" id="ARBA00022763"/>
    </source>
</evidence>
<keyword evidence="12" id="KW-0233">DNA recombination</keyword>
<dbReference type="eggNOG" id="KOG2326">
    <property type="taxonomic scope" value="Eukaryota"/>
</dbReference>
<evidence type="ECO:0000256" key="1">
    <source>
        <dbReference type="ARBA" id="ARBA00004123"/>
    </source>
</evidence>
<dbReference type="InParanoid" id="A3LQS3"/>
<keyword evidence="10" id="KW-0779">Telomere</keyword>
<accession>A3LQS3</accession>
<evidence type="ECO:0000256" key="10">
    <source>
        <dbReference type="ARBA" id="ARBA00022895"/>
    </source>
</evidence>
<reference evidence="17 18" key="1">
    <citation type="journal article" date="2007" name="Nat. Biotechnol.">
        <title>Genome sequence of the lignocellulose-bioconverting and xylose-fermenting yeast Pichia stipitis.</title>
        <authorList>
            <person name="Jeffries T.W."/>
            <person name="Grigoriev I.V."/>
            <person name="Grimwood J."/>
            <person name="Laplaza J.M."/>
            <person name="Aerts A."/>
            <person name="Salamov A."/>
            <person name="Schmutz J."/>
            <person name="Lindquist E."/>
            <person name="Dehal P."/>
            <person name="Shapiro H."/>
            <person name="Jin Y.S."/>
            <person name="Passoth V."/>
            <person name="Richardson P.M."/>
        </authorList>
    </citation>
    <scope>NUCLEOTIDE SEQUENCE [LARGE SCALE GENOMIC DNA]</scope>
    <source>
        <strain evidence="18">ATCC 58785 / CBS 6054 / NBRC 10063 / NRRL Y-11545</strain>
    </source>
</reference>
<dbReference type="AlphaFoldDB" id="A3LQS3"/>
<evidence type="ECO:0000256" key="8">
    <source>
        <dbReference type="ARBA" id="ARBA00022806"/>
    </source>
</evidence>
<evidence type="ECO:0000256" key="14">
    <source>
        <dbReference type="ARBA" id="ARBA00023242"/>
    </source>
</evidence>
<dbReference type="InterPro" id="IPR006164">
    <property type="entry name" value="DNA_bd_Ku70/Ku80"/>
</dbReference>
<keyword evidence="6" id="KW-0227">DNA damage</keyword>
<dbReference type="Gene3D" id="3.40.50.410">
    <property type="entry name" value="von Willebrand factor, type A domain"/>
    <property type="match status" value="1"/>
</dbReference>
<evidence type="ECO:0000313" key="17">
    <source>
        <dbReference type="EMBL" id="ABN65253.2"/>
    </source>
</evidence>
<dbReference type="GO" id="GO:0016787">
    <property type="term" value="F:hydrolase activity"/>
    <property type="evidence" value="ECO:0007669"/>
    <property type="project" value="UniProtKB-KW"/>
</dbReference>
<proteinExistence type="predicted"/>
<dbReference type="EC" id="3.6.4.12" evidence="3"/>
<evidence type="ECO:0000256" key="4">
    <source>
        <dbReference type="ARBA" id="ARBA00022454"/>
    </source>
</evidence>
<keyword evidence="14" id="KW-0539">Nucleus</keyword>
<evidence type="ECO:0000256" key="7">
    <source>
        <dbReference type="ARBA" id="ARBA00022801"/>
    </source>
</evidence>
<evidence type="ECO:0000256" key="13">
    <source>
        <dbReference type="ARBA" id="ARBA00023204"/>
    </source>
</evidence>
<organism evidence="17 18">
    <name type="scientific">Scheffersomyces stipitis (strain ATCC 58785 / CBS 6054 / NBRC 10063 / NRRL Y-11545)</name>
    <name type="common">Yeast</name>
    <name type="synonym">Pichia stipitis</name>
    <dbReference type="NCBI Taxonomy" id="322104"/>
    <lineage>
        <taxon>Eukaryota</taxon>
        <taxon>Fungi</taxon>
        <taxon>Dikarya</taxon>
        <taxon>Ascomycota</taxon>
        <taxon>Saccharomycotina</taxon>
        <taxon>Pichiomycetes</taxon>
        <taxon>Debaryomycetaceae</taxon>
        <taxon>Scheffersomyces</taxon>
    </lineage>
</organism>